<dbReference type="AlphaFoldDB" id="A0A0P1EU71"/>
<comment type="subcellular location">
    <subcellularLocation>
        <location evidence="13">Cytoplasm</location>
    </subcellularLocation>
</comment>
<feature type="active site" evidence="13">
    <location>
        <position position="179"/>
    </location>
</feature>
<comment type="similarity">
    <text evidence="1 13">Belongs to the RuvC family.</text>
</comment>
<evidence type="ECO:0000256" key="7">
    <source>
        <dbReference type="ARBA" id="ARBA00022801"/>
    </source>
</evidence>
<comment type="function">
    <text evidence="13">The RuvA-RuvB-RuvC complex processes Holliday junction (HJ) DNA during genetic recombination and DNA repair. Endonuclease that resolves HJ intermediates. Cleaves cruciform DNA by making single-stranded nicks across the HJ at symmetrical positions within the homologous arms, yielding a 5'-phosphate and a 3'-hydroxyl group; requires a central core of homology in the junction. The consensus cleavage sequence is 5'-(A/T)TT(C/G)-3'. Cleavage occurs on the 3'-side of the TT dinucleotide at the point of strand exchange. HJ branch migration catalyzed by RuvA-RuvB allows RuvC to scan DNA until it finds its consensus sequence, where it cleaves and resolves the cruciform DNA.</text>
</comment>
<feature type="binding site" evidence="13">
    <location>
        <position position="48"/>
    </location>
    <ligand>
        <name>Mg(2+)</name>
        <dbReference type="ChEBI" id="CHEBI:18420"/>
        <label>1</label>
    </ligand>
</feature>
<name>A0A0P1EU71_9RHOB</name>
<evidence type="ECO:0000313" key="15">
    <source>
        <dbReference type="EMBL" id="CUH54173.1"/>
    </source>
</evidence>
<dbReference type="InterPro" id="IPR012337">
    <property type="entry name" value="RNaseH-like_sf"/>
</dbReference>
<evidence type="ECO:0000256" key="5">
    <source>
        <dbReference type="ARBA" id="ARBA00022759"/>
    </source>
</evidence>
<dbReference type="Pfam" id="PF02075">
    <property type="entry name" value="RuvC"/>
    <property type="match status" value="1"/>
</dbReference>
<dbReference type="GO" id="GO:0006281">
    <property type="term" value="P:DNA repair"/>
    <property type="evidence" value="ECO:0007669"/>
    <property type="project" value="UniProtKB-UniRule"/>
</dbReference>
<dbReference type="GO" id="GO:0006310">
    <property type="term" value="P:DNA recombination"/>
    <property type="evidence" value="ECO:0007669"/>
    <property type="project" value="UniProtKB-UniRule"/>
</dbReference>
<keyword evidence="7 13" id="KW-0378">Hydrolase</keyword>
<evidence type="ECO:0000256" key="4">
    <source>
        <dbReference type="ARBA" id="ARBA00022723"/>
    </source>
</evidence>
<keyword evidence="10 13" id="KW-0233">DNA recombination</keyword>
<dbReference type="GO" id="GO:0008821">
    <property type="term" value="F:crossover junction DNA endonuclease activity"/>
    <property type="evidence" value="ECO:0007669"/>
    <property type="project" value="UniProtKB-UniRule"/>
</dbReference>
<evidence type="ECO:0000256" key="12">
    <source>
        <dbReference type="ARBA" id="ARBA00029354"/>
    </source>
</evidence>
<dbReference type="EC" id="3.1.21.10" evidence="13 14"/>
<keyword evidence="5 13" id="KW-0255">Endonuclease</keyword>
<dbReference type="CDD" id="cd16962">
    <property type="entry name" value="RuvC"/>
    <property type="match status" value="1"/>
</dbReference>
<dbReference type="HAMAP" id="MF_00034">
    <property type="entry name" value="RuvC"/>
    <property type="match status" value="1"/>
</dbReference>
<comment type="cofactor">
    <cofactor evidence="13">
        <name>Mg(2+)</name>
        <dbReference type="ChEBI" id="CHEBI:18420"/>
    </cofactor>
    <text evidence="13">Binds 2 Mg(2+) ion per subunit.</text>
</comment>
<feature type="active site" evidence="13">
    <location>
        <position position="48"/>
    </location>
</feature>
<keyword evidence="3 13" id="KW-0540">Nuclease</keyword>
<dbReference type="Proteomes" id="UP000054823">
    <property type="component" value="Unassembled WGS sequence"/>
</dbReference>
<dbReference type="PROSITE" id="PS01321">
    <property type="entry name" value="RUVC"/>
    <property type="match status" value="1"/>
</dbReference>
<keyword evidence="9 13" id="KW-0238">DNA-binding</keyword>
<dbReference type="GO" id="GO:0003677">
    <property type="term" value="F:DNA binding"/>
    <property type="evidence" value="ECO:0007669"/>
    <property type="project" value="UniProtKB-KW"/>
</dbReference>
<dbReference type="EMBL" id="CYPW01000040">
    <property type="protein sequence ID" value="CUH54173.1"/>
    <property type="molecule type" value="Genomic_DNA"/>
</dbReference>
<keyword evidence="2 13" id="KW-0963">Cytoplasm</keyword>
<evidence type="ECO:0000256" key="11">
    <source>
        <dbReference type="ARBA" id="ARBA00023204"/>
    </source>
</evidence>
<evidence type="ECO:0000256" key="9">
    <source>
        <dbReference type="ARBA" id="ARBA00023125"/>
    </source>
</evidence>
<keyword evidence="6 13" id="KW-0227">DNA damage</keyword>
<organism evidence="15 16">
    <name type="scientific">Shimia marina</name>
    <dbReference type="NCBI Taxonomy" id="321267"/>
    <lineage>
        <taxon>Bacteria</taxon>
        <taxon>Pseudomonadati</taxon>
        <taxon>Pseudomonadota</taxon>
        <taxon>Alphaproteobacteria</taxon>
        <taxon>Rhodobacterales</taxon>
        <taxon>Roseobacteraceae</taxon>
    </lineage>
</organism>
<protein>
    <recommendedName>
        <fullName evidence="13 14">Crossover junction endodeoxyribonuclease RuvC</fullName>
        <ecNumber evidence="13 14">3.1.21.10</ecNumber>
    </recommendedName>
    <alternativeName>
        <fullName evidence="13">Holliday junction nuclease RuvC</fullName>
    </alternativeName>
    <alternativeName>
        <fullName evidence="13">Holliday junction resolvase RuvC</fullName>
    </alternativeName>
</protein>
<dbReference type="GO" id="GO:0009432">
    <property type="term" value="P:SOS response"/>
    <property type="evidence" value="ECO:0007669"/>
    <property type="project" value="UniProtKB-ARBA"/>
</dbReference>
<dbReference type="Gene3D" id="3.30.420.10">
    <property type="entry name" value="Ribonuclease H-like superfamily/Ribonuclease H"/>
    <property type="match status" value="1"/>
</dbReference>
<dbReference type="InterPro" id="IPR020563">
    <property type="entry name" value="X-over_junc_endoDNase_Mg_BS"/>
</dbReference>
<evidence type="ECO:0000256" key="8">
    <source>
        <dbReference type="ARBA" id="ARBA00022842"/>
    </source>
</evidence>
<evidence type="ECO:0000313" key="16">
    <source>
        <dbReference type="Proteomes" id="UP000054823"/>
    </source>
</evidence>
<comment type="subunit">
    <text evidence="13">Homodimer which binds Holliday junction (HJ) DNA. The HJ becomes 2-fold symmetrical on binding to RuvC with unstacked arms; it has a different conformation from HJ DNA in complex with RuvA. In the full resolvosome a probable DNA-RuvA(4)-RuvB(12)-RuvC(2) complex forms which resolves the HJ.</text>
</comment>
<dbReference type="SUPFAM" id="SSF53098">
    <property type="entry name" value="Ribonuclease H-like"/>
    <property type="match status" value="1"/>
</dbReference>
<dbReference type="PANTHER" id="PTHR30194">
    <property type="entry name" value="CROSSOVER JUNCTION ENDODEOXYRIBONUCLEASE RUVC"/>
    <property type="match status" value="1"/>
</dbReference>
<feature type="binding site" evidence="13">
    <location>
        <position position="179"/>
    </location>
    <ligand>
        <name>Mg(2+)</name>
        <dbReference type="ChEBI" id="CHEBI:18420"/>
        <label>1</label>
    </ligand>
</feature>
<dbReference type="PANTHER" id="PTHR30194:SF3">
    <property type="entry name" value="CROSSOVER JUNCTION ENDODEOXYRIBONUCLEASE RUVC"/>
    <property type="match status" value="1"/>
</dbReference>
<keyword evidence="11 13" id="KW-0234">DNA repair</keyword>
<dbReference type="InterPro" id="IPR036397">
    <property type="entry name" value="RNaseH_sf"/>
</dbReference>
<dbReference type="InterPro" id="IPR002176">
    <property type="entry name" value="X-over_junc_endoDNase_RuvC"/>
</dbReference>
<comment type="catalytic activity">
    <reaction evidence="12 13">
        <text>Endonucleolytic cleavage at a junction such as a reciprocal single-stranded crossover between two homologous DNA duplexes (Holliday junction).</text>
        <dbReference type="EC" id="3.1.21.10"/>
    </reaction>
</comment>
<keyword evidence="4 13" id="KW-0479">Metal-binding</keyword>
<keyword evidence="8 13" id="KW-0460">Magnesium</keyword>
<dbReference type="FunFam" id="3.30.420.10:FF:000002">
    <property type="entry name" value="Crossover junction endodeoxyribonuclease RuvC"/>
    <property type="match status" value="1"/>
</dbReference>
<gene>
    <name evidence="13 15" type="primary">ruvC</name>
    <name evidence="15" type="ORF">SHM7688_03643</name>
</gene>
<evidence type="ECO:0000256" key="2">
    <source>
        <dbReference type="ARBA" id="ARBA00022490"/>
    </source>
</evidence>
<sequence length="209" mass="22177">MAEGAARKNTHVSPRLRDQAWRLFLFRATADGTTTKQMGQQMRVLGIDPGLRNMGWGVIDANGSRLTHVGNGICHSVGQDLAARLLSLHEQLTDVVARFLPDHAAIEQTFVNKDGAGTLKLGQARGVALLVPAQAGLTIGEYAPNKVKKTIVGVGHAEKHQVEHMVKLQLPGVQIAGPDAADALAIAMCHAHYARAGAGYSEALKKATA</sequence>
<feature type="binding site" evidence="13">
    <location>
        <position position="107"/>
    </location>
    <ligand>
        <name>Mg(2+)</name>
        <dbReference type="ChEBI" id="CHEBI:18420"/>
        <label>2</label>
    </ligand>
</feature>
<keyword evidence="16" id="KW-1185">Reference proteome</keyword>
<dbReference type="PRINTS" id="PR00696">
    <property type="entry name" value="RSOLVASERUVC"/>
</dbReference>
<evidence type="ECO:0000256" key="10">
    <source>
        <dbReference type="ARBA" id="ARBA00023172"/>
    </source>
</evidence>
<dbReference type="GO" id="GO:0005737">
    <property type="term" value="C:cytoplasm"/>
    <property type="evidence" value="ECO:0007669"/>
    <property type="project" value="UniProtKB-SubCell"/>
</dbReference>
<evidence type="ECO:0000256" key="6">
    <source>
        <dbReference type="ARBA" id="ARBA00022763"/>
    </source>
</evidence>
<dbReference type="STRING" id="321267.SHM7688_03643"/>
<feature type="active site" evidence="13">
    <location>
        <position position="107"/>
    </location>
</feature>
<reference evidence="15 16" key="1">
    <citation type="submission" date="2015-09" db="EMBL/GenBank/DDBJ databases">
        <authorList>
            <consortium name="Swine Surveillance"/>
        </authorList>
    </citation>
    <scope>NUCLEOTIDE SEQUENCE [LARGE SCALE GENOMIC DNA]</scope>
    <source>
        <strain evidence="15 16">CECT 7688</strain>
    </source>
</reference>
<evidence type="ECO:0000256" key="1">
    <source>
        <dbReference type="ARBA" id="ARBA00009518"/>
    </source>
</evidence>
<evidence type="ECO:0000256" key="14">
    <source>
        <dbReference type="NCBIfam" id="TIGR00228"/>
    </source>
</evidence>
<evidence type="ECO:0000256" key="13">
    <source>
        <dbReference type="HAMAP-Rule" id="MF_00034"/>
    </source>
</evidence>
<proteinExistence type="inferred from homology"/>
<dbReference type="GO" id="GO:0048476">
    <property type="term" value="C:Holliday junction resolvase complex"/>
    <property type="evidence" value="ECO:0007669"/>
    <property type="project" value="UniProtKB-UniRule"/>
</dbReference>
<dbReference type="NCBIfam" id="TIGR00228">
    <property type="entry name" value="ruvC"/>
    <property type="match status" value="1"/>
</dbReference>
<accession>A0A0P1EU71</accession>
<evidence type="ECO:0000256" key="3">
    <source>
        <dbReference type="ARBA" id="ARBA00022722"/>
    </source>
</evidence>
<dbReference type="GO" id="GO:0000287">
    <property type="term" value="F:magnesium ion binding"/>
    <property type="evidence" value="ECO:0007669"/>
    <property type="project" value="UniProtKB-UniRule"/>
</dbReference>